<accession>A0ABQ9Y9D8</accession>
<feature type="binding site" evidence="3">
    <location>
        <position position="34"/>
    </location>
    <ligand>
        <name>ATP</name>
        <dbReference type="ChEBI" id="CHEBI:30616"/>
    </ligand>
</feature>
<feature type="compositionally biased region" description="Basic and acidic residues" evidence="5">
    <location>
        <begin position="332"/>
        <end position="351"/>
    </location>
</feature>
<keyword evidence="2 3" id="KW-0067">ATP-binding</keyword>
<dbReference type="PROSITE" id="PS00107">
    <property type="entry name" value="PROTEIN_KINASE_ATP"/>
    <property type="match status" value="1"/>
</dbReference>
<dbReference type="SUPFAM" id="SSF56112">
    <property type="entry name" value="Protein kinase-like (PK-like)"/>
    <property type="match status" value="1"/>
</dbReference>
<reference evidence="7 8" key="1">
    <citation type="journal article" date="2022" name="bioRxiv">
        <title>Genomics of Preaxostyla Flagellates Illuminates Evolutionary Transitions and the Path Towards Mitochondrial Loss.</title>
        <authorList>
            <person name="Novak L.V.F."/>
            <person name="Treitli S.C."/>
            <person name="Pyrih J."/>
            <person name="Halakuc P."/>
            <person name="Pipaliya S.V."/>
            <person name="Vacek V."/>
            <person name="Brzon O."/>
            <person name="Soukal P."/>
            <person name="Eme L."/>
            <person name="Dacks J.B."/>
            <person name="Karnkowska A."/>
            <person name="Elias M."/>
            <person name="Hampl V."/>
        </authorList>
    </citation>
    <scope>NUCLEOTIDE SEQUENCE [LARGE SCALE GENOMIC DNA]</scope>
    <source>
        <strain evidence="7">NAU3</strain>
        <tissue evidence="7">Gut</tissue>
    </source>
</reference>
<dbReference type="SMART" id="SM00220">
    <property type="entry name" value="S_TKc"/>
    <property type="match status" value="1"/>
</dbReference>
<evidence type="ECO:0000256" key="4">
    <source>
        <dbReference type="RuleBase" id="RU000304"/>
    </source>
</evidence>
<proteinExistence type="inferred from homology"/>
<evidence type="ECO:0000256" key="2">
    <source>
        <dbReference type="ARBA" id="ARBA00022840"/>
    </source>
</evidence>
<dbReference type="PANTHER" id="PTHR24055">
    <property type="entry name" value="MITOGEN-ACTIVATED PROTEIN KINASE"/>
    <property type="match status" value="1"/>
</dbReference>
<evidence type="ECO:0000256" key="3">
    <source>
        <dbReference type="PROSITE-ProRule" id="PRU10141"/>
    </source>
</evidence>
<dbReference type="InterPro" id="IPR011009">
    <property type="entry name" value="Kinase-like_dom_sf"/>
</dbReference>
<sequence>MNKFKHIKDLGIGAYGIVTLAFDQGANEYVAIKKMKRPFYSWNECINLREAKSLKQLSHQNIVKLNEIIRQGTDLYFIFEYLEGGNLFQRMRDAEYQFTEDRIKNVAYQILCGLNYMHTNGFFHRDMKPENIMFRKSTVKVSDFGLAREIRSLPPYTDYVSTRWYRGPELLLRSTHYSSPVDIWAVGCIIAELFMKTPLFAGASEMDQLFKIFGVLGAPTPKSWPDGVKLMNDRQIRFPSTVASSVSLSELMPQASKEAIDFIEQLLQFNPETRPTAGQALRHRWFNGFQPVYDEEYTMHTGINKSLLSVMSNGGESKKDKKDIVFNTFRQDNQRGREDKRREEKKDDTIGARHSRQNSKGRVKLSSSPGMGSRGDDREEEDDDLFGFSDHTFTTSPSRKPHNQPFIYRRSQSPSYGSQPSLDTQPTLPKRGTTNSSYSGVKKSTAADDLSITQMMNYFEDQGKVTSGTTSPYSNFP</sequence>
<feature type="compositionally biased region" description="Polar residues" evidence="5">
    <location>
        <begin position="410"/>
        <end position="439"/>
    </location>
</feature>
<dbReference type="Gene3D" id="1.10.510.10">
    <property type="entry name" value="Transferase(Phosphotransferase) domain 1"/>
    <property type="match status" value="1"/>
</dbReference>
<protein>
    <submittedName>
        <fullName evidence="7">Serine/threonine protein kinase</fullName>
        <ecNumber evidence="7">2.7.11.1</ecNumber>
    </submittedName>
</protein>
<dbReference type="PROSITE" id="PS50011">
    <property type="entry name" value="PROTEIN_KINASE_DOM"/>
    <property type="match status" value="1"/>
</dbReference>
<comment type="caution">
    <text evidence="7">The sequence shown here is derived from an EMBL/GenBank/DDBJ whole genome shotgun (WGS) entry which is preliminary data.</text>
</comment>
<dbReference type="Pfam" id="PF00069">
    <property type="entry name" value="Pkinase"/>
    <property type="match status" value="1"/>
</dbReference>
<dbReference type="PROSITE" id="PS00108">
    <property type="entry name" value="PROTEIN_KINASE_ST"/>
    <property type="match status" value="1"/>
</dbReference>
<comment type="similarity">
    <text evidence="4">Belongs to the protein kinase superfamily.</text>
</comment>
<dbReference type="InterPro" id="IPR017441">
    <property type="entry name" value="Protein_kinase_ATP_BS"/>
</dbReference>
<keyword evidence="8" id="KW-1185">Reference proteome</keyword>
<evidence type="ECO:0000256" key="1">
    <source>
        <dbReference type="ARBA" id="ARBA00022741"/>
    </source>
</evidence>
<feature type="region of interest" description="Disordered" evidence="5">
    <location>
        <begin position="313"/>
        <end position="445"/>
    </location>
</feature>
<keyword evidence="7" id="KW-0418">Kinase</keyword>
<dbReference type="InterPro" id="IPR050117">
    <property type="entry name" value="MAPK"/>
</dbReference>
<dbReference type="Proteomes" id="UP001281761">
    <property type="component" value="Unassembled WGS sequence"/>
</dbReference>
<dbReference type="InterPro" id="IPR008271">
    <property type="entry name" value="Ser/Thr_kinase_AS"/>
</dbReference>
<organism evidence="7 8">
    <name type="scientific">Blattamonas nauphoetae</name>
    <dbReference type="NCBI Taxonomy" id="2049346"/>
    <lineage>
        <taxon>Eukaryota</taxon>
        <taxon>Metamonada</taxon>
        <taxon>Preaxostyla</taxon>
        <taxon>Oxymonadida</taxon>
        <taxon>Blattamonas</taxon>
    </lineage>
</organism>
<dbReference type="InterPro" id="IPR000719">
    <property type="entry name" value="Prot_kinase_dom"/>
</dbReference>
<gene>
    <name evidence="7" type="ORF">BLNAU_4569</name>
</gene>
<dbReference type="EC" id="2.7.11.1" evidence="7"/>
<keyword evidence="1 3" id="KW-0547">Nucleotide-binding</keyword>
<evidence type="ECO:0000313" key="7">
    <source>
        <dbReference type="EMBL" id="KAK2960352.1"/>
    </source>
</evidence>
<keyword evidence="4 7" id="KW-0723">Serine/threonine-protein kinase</keyword>
<evidence type="ECO:0000256" key="5">
    <source>
        <dbReference type="SAM" id="MobiDB-lite"/>
    </source>
</evidence>
<keyword evidence="7" id="KW-0808">Transferase</keyword>
<evidence type="ECO:0000313" key="8">
    <source>
        <dbReference type="Proteomes" id="UP001281761"/>
    </source>
</evidence>
<dbReference type="GO" id="GO:0004674">
    <property type="term" value="F:protein serine/threonine kinase activity"/>
    <property type="evidence" value="ECO:0007669"/>
    <property type="project" value="UniProtKB-KW"/>
</dbReference>
<dbReference type="Gene3D" id="3.30.200.20">
    <property type="entry name" value="Phosphorylase Kinase, domain 1"/>
    <property type="match status" value="1"/>
</dbReference>
<dbReference type="EMBL" id="JARBJD010000023">
    <property type="protein sequence ID" value="KAK2960352.1"/>
    <property type="molecule type" value="Genomic_DNA"/>
</dbReference>
<dbReference type="CDD" id="cd07830">
    <property type="entry name" value="STKc_MAK_like"/>
    <property type="match status" value="1"/>
</dbReference>
<name>A0ABQ9Y9D8_9EUKA</name>
<feature type="compositionally biased region" description="Basic residues" evidence="5">
    <location>
        <begin position="353"/>
        <end position="363"/>
    </location>
</feature>
<evidence type="ECO:0000259" key="6">
    <source>
        <dbReference type="PROSITE" id="PS50011"/>
    </source>
</evidence>
<feature type="domain" description="Protein kinase" evidence="6">
    <location>
        <begin position="4"/>
        <end position="286"/>
    </location>
</feature>